<sequence length="620" mass="71647">MRSETKILRRAYKLLAPPPDLKISEWAEENMVLSREYAGEPGKYHVDRAPYQREMMDSVCDPKIQKTVFMTSSQIGKNTIINNVIGYYIDVDPGPMIIVEPTLNFAKDYSKRRLAPMIRDVKVLSQKVSDEKSRDSDNTILMKTFPGGFLTLIGANAPRELAGRPIRIILADEIDGYCDSAGKEGDPLMLIEKRAITFWNKKFIYVSTPLIKGASRIEEEYEKGTQEEWRVECPHCGGFFYILFKDIRFKYNKYKRKNRTVYEVLEVKWRCPACMEEYPEHTMKRQPAKWEANNPEAEGIRSFKVNAFSSPWYKWKDIIKEFLESKDDPEKLKVFTNTVLGESWEDIGDIEDEDFLVNRREEYEADLPDGVLLLTCGVDTQIDRFEYEIVGWGRFEESWGIEKGHIWGSPDEESTQERLIDKITQVWRFADGKGLTAAITFVDSGGPFPKKIYKFCKKNESKRVFAIKGRGNAGVPFTDLPKRTKAEKALLFILGVDEGKASIMYSLKIQEVGPRYCHFPKDEKRGYNREYFRGLLSEKMVPRKKDGRIKLAWEKVRTDVGNEPLDCRNYALAAQRFLNVDFDALEKRLKALPPRVQNTAGKQQNKPQKRSGCVKKGMEF</sequence>
<dbReference type="HAMAP" id="MF_04144">
    <property type="entry name" value="TERL_LAMBDA"/>
    <property type="match status" value="1"/>
</dbReference>
<dbReference type="InterPro" id="IPR046453">
    <property type="entry name" value="GpA_ATPase"/>
</dbReference>
<dbReference type="Pfam" id="PF20454">
    <property type="entry name" value="GpA_nuclease"/>
    <property type="match status" value="1"/>
</dbReference>
<evidence type="ECO:0000313" key="5">
    <source>
        <dbReference type="Proteomes" id="UP000253034"/>
    </source>
</evidence>
<reference evidence="4 5" key="1">
    <citation type="submission" date="2018-07" db="EMBL/GenBank/DDBJ databases">
        <title>Genomic Encyclopedia of Type Strains, Phase IV (KMG-IV): sequencing the most valuable type-strain genomes for metagenomic binning, comparative biology and taxonomic classification.</title>
        <authorList>
            <person name="Goeker M."/>
        </authorList>
    </citation>
    <scope>NUCLEOTIDE SEQUENCE [LARGE SCALE GENOMIC DNA]</scope>
    <source>
        <strain evidence="4 5">DSM 27016</strain>
    </source>
</reference>
<dbReference type="PANTHER" id="PTHR34413">
    <property type="entry name" value="PROPHAGE TAIL FIBER ASSEMBLY PROTEIN HOMOLOG TFAE-RELATED-RELATED"/>
    <property type="match status" value="1"/>
</dbReference>
<gene>
    <name evidence="4" type="ORF">DFR58_10193</name>
</gene>
<dbReference type="RefSeq" id="WP_242987341.1">
    <property type="nucleotide sequence ID" value="NZ_QPJT01000001.1"/>
</dbReference>
<dbReference type="Gene3D" id="3.40.50.300">
    <property type="entry name" value="P-loop containing nucleotide triphosphate hydrolases"/>
    <property type="match status" value="1"/>
</dbReference>
<feature type="domain" description="Terminase large subunit GpA endonuclease" evidence="3">
    <location>
        <begin position="300"/>
        <end position="581"/>
    </location>
</feature>
<dbReference type="Proteomes" id="UP000253034">
    <property type="component" value="Unassembled WGS sequence"/>
</dbReference>
<evidence type="ECO:0000256" key="1">
    <source>
        <dbReference type="SAM" id="MobiDB-lite"/>
    </source>
</evidence>
<dbReference type="GO" id="GO:0005524">
    <property type="term" value="F:ATP binding"/>
    <property type="evidence" value="ECO:0007669"/>
    <property type="project" value="InterPro"/>
</dbReference>
<dbReference type="PANTHER" id="PTHR34413:SF2">
    <property type="entry name" value="PROPHAGE TAIL FIBER ASSEMBLY PROTEIN HOMOLOG TFAE-RELATED"/>
    <property type="match status" value="1"/>
</dbReference>
<feature type="compositionally biased region" description="Polar residues" evidence="1">
    <location>
        <begin position="596"/>
        <end position="606"/>
    </location>
</feature>
<dbReference type="Pfam" id="PF05876">
    <property type="entry name" value="GpA_ATPase"/>
    <property type="match status" value="1"/>
</dbReference>
<evidence type="ECO:0000313" key="4">
    <source>
        <dbReference type="EMBL" id="RCX20891.1"/>
    </source>
</evidence>
<evidence type="ECO:0000259" key="2">
    <source>
        <dbReference type="Pfam" id="PF05876"/>
    </source>
</evidence>
<dbReference type="GO" id="GO:0004519">
    <property type="term" value="F:endonuclease activity"/>
    <property type="evidence" value="ECO:0007669"/>
    <property type="project" value="InterPro"/>
</dbReference>
<protein>
    <submittedName>
        <fullName evidence="4">Phage terminase large subunit GpA-like protein</fullName>
    </submittedName>
</protein>
<dbReference type="GO" id="GO:0016887">
    <property type="term" value="F:ATP hydrolysis activity"/>
    <property type="evidence" value="ECO:0007669"/>
    <property type="project" value="InterPro"/>
</dbReference>
<dbReference type="InterPro" id="IPR008866">
    <property type="entry name" value="Phage_lambda_GpA-like"/>
</dbReference>
<organism evidence="4 5">
    <name type="scientific">Anaerobacterium chartisolvens</name>
    <dbReference type="NCBI Taxonomy" id="1297424"/>
    <lineage>
        <taxon>Bacteria</taxon>
        <taxon>Bacillati</taxon>
        <taxon>Bacillota</taxon>
        <taxon>Clostridia</taxon>
        <taxon>Eubacteriales</taxon>
        <taxon>Oscillospiraceae</taxon>
        <taxon>Anaerobacterium</taxon>
    </lineage>
</organism>
<keyword evidence="5" id="KW-1185">Reference proteome</keyword>
<dbReference type="InterPro" id="IPR051220">
    <property type="entry name" value="TFA_Chaperone"/>
</dbReference>
<evidence type="ECO:0000259" key="3">
    <source>
        <dbReference type="Pfam" id="PF20454"/>
    </source>
</evidence>
<comment type="caution">
    <text evidence="4">The sequence shown here is derived from an EMBL/GenBank/DDBJ whole genome shotgun (WGS) entry which is preliminary data.</text>
</comment>
<name>A0A369BHK8_9FIRM</name>
<feature type="domain" description="Phage terminase large subunit GpA ATPase" evidence="2">
    <location>
        <begin position="39"/>
        <end position="285"/>
    </location>
</feature>
<dbReference type="InterPro" id="IPR046454">
    <property type="entry name" value="GpA_endonuclease"/>
</dbReference>
<proteinExistence type="inferred from homology"/>
<accession>A0A369BHK8</accession>
<feature type="region of interest" description="Disordered" evidence="1">
    <location>
        <begin position="596"/>
        <end position="620"/>
    </location>
</feature>
<dbReference type="AlphaFoldDB" id="A0A369BHK8"/>
<dbReference type="InterPro" id="IPR027417">
    <property type="entry name" value="P-loop_NTPase"/>
</dbReference>
<dbReference type="EMBL" id="QPJT01000001">
    <property type="protein sequence ID" value="RCX20891.1"/>
    <property type="molecule type" value="Genomic_DNA"/>
</dbReference>